<dbReference type="PROSITE" id="PS00832">
    <property type="entry name" value="25A_SYNTH_1"/>
    <property type="match status" value="1"/>
</dbReference>
<dbReference type="Gene3D" id="1.10.1410.20">
    <property type="entry name" value="2'-5'-oligoadenylate synthetase 1, domain 2"/>
    <property type="match status" value="1"/>
</dbReference>
<evidence type="ECO:0000313" key="8">
    <source>
        <dbReference type="EMBL" id="EMP33862.1"/>
    </source>
</evidence>
<sequence>MELYRVPAGSLDAWIAEHLQPSEEFRLQVKDTVRRICDFLKETCFDDIKVFKTVKQQQRKAGTGSKAAEMELYRVPAGSLDAWIAEHLQPSEEFRLQVKDTVRRICDFLKETCFDDIKVFKTVKGGSAGKGTALKNNSDADLVLFLSCFCSYRDQLENRAAVLDTIRQKLNRCRQTIAFSIDVEVSQPKEKGTCPRSLSIIIQSRRRRESIEVDVLPAYDALGRDWFQSNSHLSKTTSGLPTKYALELLTIYAWESGTKGAENFSTAEGFRTVMELLCRYQELCVYWTEFYDLQSSVIGPHVKRLLREPCPIAPSFKVTTLECEDVTGHFPAYGCFAKEPKNRASDCHRARSSAKAESQASDDEAASEVLSHYSSTSESTSVAEEGTGSDAVDEQAQQEEVEDKLKECIDNVTDKSTRTRQVALESLRLAFSSKTLFDFLLERRLTLTDSLEKCLKKGKGEEQSLAASVLTLLCLQMGSGPEGEEVFRSLKPLLISILTDSSASPIARQSCAMALGMCCYIAAADVEDLVSCLTCLEGIFGTSCLEEGSSVPTHHSPLLQTLHCNSLQSWSLLLTICPSSQIKKILDNHLLKLPMLLSSDNVHLRIVAGETIALLFELAHELEEEFFYEDMDLLCTSLKALATDSNKYRAKTDRRKQRSIFRDVLHFIENGECHEETIKFGLECMYVDSWVRRRTYNAFKEVLGSGVRHHLQNNELLREIFDLGPPLVLDAAAIKASKISRFEKHLYNSAAFKARTKARSRVRDKRADVL</sequence>
<feature type="compositionally biased region" description="Acidic residues" evidence="4">
    <location>
        <begin position="391"/>
        <end position="400"/>
    </location>
</feature>
<dbReference type="PROSITE" id="PS50152">
    <property type="entry name" value="25A_SYNTH_3"/>
    <property type="match status" value="2"/>
</dbReference>
<dbReference type="InterPro" id="IPR006116">
    <property type="entry name" value="NT_2-5OAS_ClassI-CCAase"/>
</dbReference>
<dbReference type="Gene3D" id="3.30.460.10">
    <property type="entry name" value="Beta Polymerase, domain 2"/>
    <property type="match status" value="2"/>
</dbReference>
<dbReference type="STRING" id="8469.M7C0H7"/>
<reference evidence="9" key="1">
    <citation type="journal article" date="2013" name="Nat. Genet.">
        <title>The draft genomes of soft-shell turtle and green sea turtle yield insights into the development and evolution of the turtle-specific body plan.</title>
        <authorList>
            <person name="Wang Z."/>
            <person name="Pascual-Anaya J."/>
            <person name="Zadissa A."/>
            <person name="Li W."/>
            <person name="Niimura Y."/>
            <person name="Huang Z."/>
            <person name="Li C."/>
            <person name="White S."/>
            <person name="Xiong Z."/>
            <person name="Fang D."/>
            <person name="Wang B."/>
            <person name="Ming Y."/>
            <person name="Chen Y."/>
            <person name="Zheng Y."/>
            <person name="Kuraku S."/>
            <person name="Pignatelli M."/>
            <person name="Herrero J."/>
            <person name="Beal K."/>
            <person name="Nozawa M."/>
            <person name="Li Q."/>
            <person name="Wang J."/>
            <person name="Zhang H."/>
            <person name="Yu L."/>
            <person name="Shigenobu S."/>
            <person name="Wang J."/>
            <person name="Liu J."/>
            <person name="Flicek P."/>
            <person name="Searle S."/>
            <person name="Wang J."/>
            <person name="Kuratani S."/>
            <person name="Yin Y."/>
            <person name="Aken B."/>
            <person name="Zhang G."/>
            <person name="Irie N."/>
        </authorList>
    </citation>
    <scope>NUCLEOTIDE SEQUENCE [LARGE SCALE GENOMIC DNA]</scope>
</reference>
<dbReference type="InterPro" id="IPR018952">
    <property type="entry name" value="2-5-oligoAdlate_synth_1_dom2/C"/>
</dbReference>
<evidence type="ECO:0000256" key="1">
    <source>
        <dbReference type="ARBA" id="ARBA00008828"/>
    </source>
</evidence>
<feature type="domain" description="2'-5'-oligoadenylate synthetase 1" evidence="7">
    <location>
        <begin position="224"/>
        <end position="312"/>
    </location>
</feature>
<dbReference type="SUPFAM" id="SSF81301">
    <property type="entry name" value="Nucleotidyltransferase"/>
    <property type="match status" value="2"/>
</dbReference>
<dbReference type="Proteomes" id="UP000031443">
    <property type="component" value="Unassembled WGS sequence"/>
</dbReference>
<dbReference type="PANTHER" id="PTHR12354">
    <property type="entry name" value="INTERFERON-RELATED DEVELOPMENTAL REGULATOR"/>
    <property type="match status" value="1"/>
</dbReference>
<dbReference type="GO" id="GO:0003723">
    <property type="term" value="F:RNA binding"/>
    <property type="evidence" value="ECO:0007669"/>
    <property type="project" value="UniProtKB-KW"/>
</dbReference>
<feature type="domain" description="Interferon-related developmental regulator C-terminal" evidence="5">
    <location>
        <begin position="714"/>
        <end position="767"/>
    </location>
</feature>
<dbReference type="EMBL" id="KB535020">
    <property type="protein sequence ID" value="EMP33862.1"/>
    <property type="molecule type" value="Genomic_DNA"/>
</dbReference>
<evidence type="ECO:0000256" key="3">
    <source>
        <dbReference type="ARBA" id="ARBA00022884"/>
    </source>
</evidence>
<evidence type="ECO:0000259" key="5">
    <source>
        <dbReference type="Pfam" id="PF04836"/>
    </source>
</evidence>
<dbReference type="GO" id="GO:0016779">
    <property type="term" value="F:nucleotidyltransferase activity"/>
    <property type="evidence" value="ECO:0007669"/>
    <property type="project" value="InterPro"/>
</dbReference>
<evidence type="ECO:0000256" key="2">
    <source>
        <dbReference type="ARBA" id="ARBA00009526"/>
    </source>
</evidence>
<comment type="similarity">
    <text evidence="2">Belongs to the 2-5A synthase family.</text>
</comment>
<feature type="region of interest" description="Disordered" evidence="4">
    <location>
        <begin position="348"/>
        <end position="400"/>
    </location>
</feature>
<evidence type="ECO:0000259" key="6">
    <source>
        <dbReference type="Pfam" id="PF05004"/>
    </source>
</evidence>
<dbReference type="InterPro" id="IPR006921">
    <property type="entry name" value="Interferon-rel_develop_reg_C"/>
</dbReference>
<protein>
    <submittedName>
        <fullName evidence="8">Interferon-related developmental regulator 2</fullName>
    </submittedName>
</protein>
<organism evidence="8 9">
    <name type="scientific">Chelonia mydas</name>
    <name type="common">Green sea-turtle</name>
    <name type="synonym">Chelonia agassizi</name>
    <dbReference type="NCBI Taxonomy" id="8469"/>
    <lineage>
        <taxon>Eukaryota</taxon>
        <taxon>Metazoa</taxon>
        <taxon>Chordata</taxon>
        <taxon>Craniata</taxon>
        <taxon>Vertebrata</taxon>
        <taxon>Euteleostomi</taxon>
        <taxon>Archelosauria</taxon>
        <taxon>Testudinata</taxon>
        <taxon>Testudines</taxon>
        <taxon>Cryptodira</taxon>
        <taxon>Durocryptodira</taxon>
        <taxon>Americhelydia</taxon>
        <taxon>Chelonioidea</taxon>
        <taxon>Cheloniidae</taxon>
        <taxon>Chelonia</taxon>
    </lineage>
</organism>
<dbReference type="CDD" id="cd05400">
    <property type="entry name" value="NT_2-5OAS_ClassI-CCAase"/>
    <property type="match status" value="1"/>
</dbReference>
<feature type="domain" description="Interferon-related developmental regulator N-terminal" evidence="6">
    <location>
        <begin position="370"/>
        <end position="669"/>
    </location>
</feature>
<dbReference type="Pfam" id="PF10421">
    <property type="entry name" value="OAS1_C"/>
    <property type="match status" value="1"/>
</dbReference>
<dbReference type="InterPro" id="IPR043518">
    <property type="entry name" value="2-5OAS_N_CS"/>
</dbReference>
<dbReference type="Pfam" id="PF04836">
    <property type="entry name" value="IFRD_C"/>
    <property type="match status" value="1"/>
</dbReference>
<name>M7C0H7_CHEMY</name>
<dbReference type="Pfam" id="PF05004">
    <property type="entry name" value="IFRD"/>
    <property type="match status" value="1"/>
</dbReference>
<keyword evidence="3" id="KW-0694">RNA-binding</keyword>
<dbReference type="AlphaFoldDB" id="M7C0H7"/>
<dbReference type="eggNOG" id="KOG2842">
    <property type="taxonomic scope" value="Eukaryota"/>
</dbReference>
<dbReference type="PANTHER" id="PTHR12354:SF8">
    <property type="entry name" value="INTERFERON-RELATED DEVELOPMENTAL REGULATOR 2"/>
    <property type="match status" value="1"/>
</dbReference>
<comment type="similarity">
    <text evidence="1">Belongs to the IFRD family.</text>
</comment>
<dbReference type="InterPro" id="IPR007701">
    <property type="entry name" value="Interferon-rel_develop_reg_N"/>
</dbReference>
<dbReference type="SUPFAM" id="SSF81631">
    <property type="entry name" value="PAP/OAS1 substrate-binding domain"/>
    <property type="match status" value="1"/>
</dbReference>
<dbReference type="FunFam" id="3.30.460.10:FF:000007">
    <property type="entry name" value="2'-5'-oligoadenylate synthetase 1"/>
    <property type="match status" value="1"/>
</dbReference>
<feature type="compositionally biased region" description="Low complexity" evidence="4">
    <location>
        <begin position="367"/>
        <end position="390"/>
    </location>
</feature>
<dbReference type="InterPro" id="IPR043519">
    <property type="entry name" value="NT_sf"/>
</dbReference>
<dbReference type="SUPFAM" id="SSF48371">
    <property type="entry name" value="ARM repeat"/>
    <property type="match status" value="1"/>
</dbReference>
<evidence type="ECO:0000313" key="9">
    <source>
        <dbReference type="Proteomes" id="UP000031443"/>
    </source>
</evidence>
<dbReference type="InterPro" id="IPR011989">
    <property type="entry name" value="ARM-like"/>
</dbReference>
<proteinExistence type="inferred from homology"/>
<gene>
    <name evidence="8" type="ORF">UY3_08945</name>
</gene>
<dbReference type="InterPro" id="IPR016024">
    <property type="entry name" value="ARM-type_fold"/>
</dbReference>
<accession>M7C0H7</accession>
<evidence type="ECO:0000259" key="7">
    <source>
        <dbReference type="Pfam" id="PF10421"/>
    </source>
</evidence>
<dbReference type="Gene3D" id="1.25.10.10">
    <property type="entry name" value="Leucine-rich Repeat Variant"/>
    <property type="match status" value="1"/>
</dbReference>
<keyword evidence="9" id="KW-1185">Reference proteome</keyword>
<dbReference type="InterPro" id="IPR039777">
    <property type="entry name" value="IFRD"/>
</dbReference>
<evidence type="ECO:0000256" key="4">
    <source>
        <dbReference type="SAM" id="MobiDB-lite"/>
    </source>
</evidence>